<dbReference type="InterPro" id="IPR038765">
    <property type="entry name" value="Papain-like_cys_pep_sf"/>
</dbReference>
<feature type="domain" description="DUSP" evidence="10">
    <location>
        <begin position="51"/>
        <end position="153"/>
    </location>
</feature>
<evidence type="ECO:0000313" key="11">
    <source>
        <dbReference type="EMBL" id="CEP64402.1"/>
    </source>
</evidence>
<dbReference type="PROSITE" id="PS50235">
    <property type="entry name" value="USP_3"/>
    <property type="match status" value="1"/>
</dbReference>
<evidence type="ECO:0000256" key="3">
    <source>
        <dbReference type="ARBA" id="ARBA00012759"/>
    </source>
</evidence>
<dbReference type="GO" id="GO:0006974">
    <property type="term" value="P:DNA damage response"/>
    <property type="evidence" value="ECO:0007669"/>
    <property type="project" value="EnsemblFungi"/>
</dbReference>
<evidence type="ECO:0000256" key="6">
    <source>
        <dbReference type="ARBA" id="ARBA00022801"/>
    </source>
</evidence>
<dbReference type="PROSITE" id="PS00972">
    <property type="entry name" value="USP_1"/>
    <property type="match status" value="1"/>
</dbReference>
<dbReference type="Pfam" id="PF00443">
    <property type="entry name" value="UCH"/>
    <property type="match status" value="1"/>
</dbReference>
<evidence type="ECO:0000313" key="12">
    <source>
        <dbReference type="Proteomes" id="UP000054304"/>
    </source>
</evidence>
<dbReference type="OrthoDB" id="292964at2759"/>
<dbReference type="Pfam" id="PF06337">
    <property type="entry name" value="DUSP"/>
    <property type="match status" value="1"/>
</dbReference>
<evidence type="ECO:0000259" key="9">
    <source>
        <dbReference type="PROSITE" id="PS50235"/>
    </source>
</evidence>
<evidence type="ECO:0000259" key="10">
    <source>
        <dbReference type="PROSITE" id="PS51283"/>
    </source>
</evidence>
<feature type="compositionally biased region" description="Basic and acidic residues" evidence="8">
    <location>
        <begin position="1"/>
        <end position="25"/>
    </location>
</feature>
<organism evidence="11 12">
    <name type="scientific">Lachancea lanzarotensis</name>
    <dbReference type="NCBI Taxonomy" id="1245769"/>
    <lineage>
        <taxon>Eukaryota</taxon>
        <taxon>Fungi</taxon>
        <taxon>Dikarya</taxon>
        <taxon>Ascomycota</taxon>
        <taxon>Saccharomycotina</taxon>
        <taxon>Saccharomycetes</taxon>
        <taxon>Saccharomycetales</taxon>
        <taxon>Saccharomycetaceae</taxon>
        <taxon>Lachancea</taxon>
    </lineage>
</organism>
<protein>
    <recommendedName>
        <fullName evidence="3">ubiquitinyl hydrolase 1</fullName>
        <ecNumber evidence="3">3.4.19.12</ecNumber>
    </recommendedName>
</protein>
<dbReference type="GO" id="GO:0010637">
    <property type="term" value="P:negative regulation of mitochondrial fusion"/>
    <property type="evidence" value="ECO:0007669"/>
    <property type="project" value="EnsemblFungi"/>
</dbReference>
<feature type="domain" description="USP" evidence="9">
    <location>
        <begin position="311"/>
        <end position="1022"/>
    </location>
</feature>
<comment type="catalytic activity">
    <reaction evidence="1">
        <text>Thiol-dependent hydrolysis of ester, thioester, amide, peptide and isopeptide bonds formed by the C-terminal Gly of ubiquitin (a 76-residue protein attached to proteins as an intracellular targeting signal).</text>
        <dbReference type="EC" id="3.4.19.12"/>
    </reaction>
</comment>
<proteinExistence type="inferred from homology"/>
<feature type="compositionally biased region" description="Acidic residues" evidence="8">
    <location>
        <begin position="782"/>
        <end position="792"/>
    </location>
</feature>
<dbReference type="InterPro" id="IPR050185">
    <property type="entry name" value="Ub_carboxyl-term_hydrolase"/>
</dbReference>
<dbReference type="STRING" id="1245769.A0A0C7N2N8"/>
<evidence type="ECO:0000256" key="4">
    <source>
        <dbReference type="ARBA" id="ARBA00022670"/>
    </source>
</evidence>
<dbReference type="InterPro" id="IPR006615">
    <property type="entry name" value="Pept_C19_DUSP"/>
</dbReference>
<dbReference type="RefSeq" id="XP_022630609.1">
    <property type="nucleotide sequence ID" value="XM_022775238.1"/>
</dbReference>
<dbReference type="SMART" id="SM00695">
    <property type="entry name" value="DUSP"/>
    <property type="match status" value="1"/>
</dbReference>
<evidence type="ECO:0000256" key="2">
    <source>
        <dbReference type="ARBA" id="ARBA00009085"/>
    </source>
</evidence>
<dbReference type="InterPro" id="IPR035927">
    <property type="entry name" value="DUSP-like_sf"/>
</dbReference>
<dbReference type="GO" id="GO:0016579">
    <property type="term" value="P:protein deubiquitination"/>
    <property type="evidence" value="ECO:0007669"/>
    <property type="project" value="EnsemblFungi"/>
</dbReference>
<evidence type="ECO:0000256" key="8">
    <source>
        <dbReference type="SAM" id="MobiDB-lite"/>
    </source>
</evidence>
<dbReference type="PANTHER" id="PTHR21646">
    <property type="entry name" value="UBIQUITIN CARBOXYL-TERMINAL HYDROLASE"/>
    <property type="match status" value="1"/>
</dbReference>
<dbReference type="CDD" id="cd02674">
    <property type="entry name" value="Peptidase_C19R"/>
    <property type="match status" value="1"/>
</dbReference>
<dbReference type="EMBL" id="LN736370">
    <property type="protein sequence ID" value="CEP64402.1"/>
    <property type="molecule type" value="Genomic_DNA"/>
</dbReference>
<dbReference type="InterPro" id="IPR001394">
    <property type="entry name" value="Peptidase_C19_UCH"/>
</dbReference>
<dbReference type="PROSITE" id="PS51283">
    <property type="entry name" value="DUSP"/>
    <property type="match status" value="1"/>
</dbReference>
<sequence length="1130" mass="128370">MDGELARSRGTEFEEEHMDRKEIDSTHMSANQDSRPETDGSVVEVDENESMTLADQRESLSKIYEESKKEAKEGDPVYVIPSLWFDEFLDPVNTEKSALGPLNTSTICRDYENFVLADYNSNPYLSVPQSIFEKLREWYGLSAGSKPLKTVLVKDENGQLAPEYDRCYVRIHLLKQNSATRFSGSITKPLFFTISKLSTLRKAIQKCLKVLEDHESDLDLRTHRFRIWQAQASQHLGQGSQLSQCYLLDPLAFAKLPLKQRLRPESFDESVRDLNTPVLDLVAEFKLFDSGEHWPSNYYYHNKLRPPSGTVGLSNLGNSCYMNSALQCLVHIPELRDYFLYGNVEHEINTSNPLGYGGQIARNFASLIKSLFDEQHPNLSTFLPRAFKSTLGHHNSMFSGYLQQDSQEFLAFLLDGLHEDLNRIVNKPFVEKPELSLDDDVNDAKTISRLANATKEKHKLRNDSVINDLFAGLYKSTLTCPVCQIVSVTFDPFSDLTLPLPVESFWNSKVLLFPQNSPPCVIEVELAKGSNYQDLKRYVAKAADLKVESLVGAEVFNHAFYNNYESATSDSKYLPINDLASEGDTIVFYELTRNPNTVIVPVLNTKIEEGFRSPKLFGYPFFITLSKDDLNCYGSIRKQLKKHYANLSGNFTAFLTPAATEHSRAEPSELLKKKYPNVDFTNFRKDIETAFPGIPIEDFFSIKVLNGLTQNDSCLSSVDTLELCAPGPRVNLNASIDVTTLMNNVTKDIYDYQNLVNQKEEIEDYSLSINQQEDVTKHDVEDGSQSDMDVDNDCNSAPVEEKSEENKETADEETFSQPILVGPGQALVCQWESAAVDKVFSNESEFSWDRPAELRNSELEAAQEERSKQSRKQITIEDCLNFFSKPEVLGTADSWYCPRCREHRQATKQIQLWETPEVLIMHLKRFENRDSFSDKIADVVTFPITGLDMSSHLASEKDKGSDIYDLIAVDNHYGGLGGGHYTAYAKNWEDNKWYYFDDSRVTETDCERSVSEAAYLLFYRRRAIGSTNETFKVQEQLSVWREEHNLKIVKFNEKQAEFFQENPSDEDENEDVREDVGNFQSLGTGKGLSHCVASLEVGSSPLDSCPDENDGRRKLRLLHKNYTSALPNNL</sequence>
<feature type="region of interest" description="Disordered" evidence="8">
    <location>
        <begin position="1"/>
        <end position="54"/>
    </location>
</feature>
<dbReference type="Gene3D" id="3.90.70.10">
    <property type="entry name" value="Cysteine proteinases"/>
    <property type="match status" value="2"/>
</dbReference>
<dbReference type="AlphaFoldDB" id="A0A0C7N2N8"/>
<dbReference type="Gene3D" id="3.30.2230.10">
    <property type="entry name" value="DUSP-like"/>
    <property type="match status" value="1"/>
</dbReference>
<name>A0A0C7N2N8_9SACH</name>
<dbReference type="InterPro" id="IPR018200">
    <property type="entry name" value="USP_CS"/>
</dbReference>
<dbReference type="HOGENOM" id="CLU_001060_7_1_1"/>
<dbReference type="GO" id="GO:0006508">
    <property type="term" value="P:proteolysis"/>
    <property type="evidence" value="ECO:0007669"/>
    <property type="project" value="UniProtKB-KW"/>
</dbReference>
<dbReference type="GeneID" id="34687952"/>
<keyword evidence="7" id="KW-0788">Thiol protease</keyword>
<dbReference type="EC" id="3.4.19.12" evidence="3"/>
<dbReference type="Proteomes" id="UP000054304">
    <property type="component" value="Unassembled WGS sequence"/>
</dbReference>
<dbReference type="InterPro" id="IPR028889">
    <property type="entry name" value="USP"/>
</dbReference>
<dbReference type="PROSITE" id="PS00973">
    <property type="entry name" value="USP_2"/>
    <property type="match status" value="1"/>
</dbReference>
<accession>A0A0C7N2N8</accession>
<dbReference type="GO" id="GO:0043596">
    <property type="term" value="C:nuclear replication fork"/>
    <property type="evidence" value="ECO:0007669"/>
    <property type="project" value="EnsemblFungi"/>
</dbReference>
<dbReference type="SUPFAM" id="SSF143791">
    <property type="entry name" value="DUSP-like"/>
    <property type="match status" value="1"/>
</dbReference>
<keyword evidence="4" id="KW-0645">Protease</keyword>
<keyword evidence="5" id="KW-0833">Ubl conjugation pathway</keyword>
<feature type="compositionally biased region" description="Basic and acidic residues" evidence="8">
    <location>
        <begin position="799"/>
        <end position="809"/>
    </location>
</feature>
<keyword evidence="6" id="KW-0378">Hydrolase</keyword>
<evidence type="ECO:0000256" key="7">
    <source>
        <dbReference type="ARBA" id="ARBA00022807"/>
    </source>
</evidence>
<comment type="similarity">
    <text evidence="2">Belongs to the peptidase C19 family.</text>
</comment>
<feature type="region of interest" description="Disordered" evidence="8">
    <location>
        <begin position="774"/>
        <end position="817"/>
    </location>
</feature>
<dbReference type="SUPFAM" id="SSF54001">
    <property type="entry name" value="Cysteine proteinases"/>
    <property type="match status" value="1"/>
</dbReference>
<evidence type="ECO:0000256" key="5">
    <source>
        <dbReference type="ARBA" id="ARBA00022786"/>
    </source>
</evidence>
<dbReference type="PANTHER" id="PTHR21646:SF24">
    <property type="entry name" value="UBIQUITIN CARBOXYL-TERMINAL HYDROLASE"/>
    <property type="match status" value="1"/>
</dbReference>
<gene>
    <name evidence="11" type="ORF">LALA0_S11e03312g</name>
</gene>
<reference evidence="11 12" key="1">
    <citation type="submission" date="2014-12" db="EMBL/GenBank/DDBJ databases">
        <authorList>
            <person name="Neuveglise Cecile"/>
        </authorList>
    </citation>
    <scope>NUCLEOTIDE SEQUENCE [LARGE SCALE GENOMIC DNA]</scope>
    <source>
        <strain evidence="11 12">CBS 12615</strain>
    </source>
</reference>
<dbReference type="GO" id="GO:0004843">
    <property type="term" value="F:cysteine-type deubiquitinase activity"/>
    <property type="evidence" value="ECO:0007669"/>
    <property type="project" value="UniProtKB-EC"/>
</dbReference>
<evidence type="ECO:0000256" key="1">
    <source>
        <dbReference type="ARBA" id="ARBA00000707"/>
    </source>
</evidence>
<keyword evidence="12" id="KW-1185">Reference proteome</keyword>